<reference evidence="3" key="2">
    <citation type="submission" date="2023-02" db="EMBL/GenBank/DDBJ databases">
        <authorList>
            <consortium name="DOE Joint Genome Institute"/>
            <person name="Mondo S.J."/>
            <person name="Chang Y."/>
            <person name="Wang Y."/>
            <person name="Ahrendt S."/>
            <person name="Andreopoulos W."/>
            <person name="Barry K."/>
            <person name="Beard J."/>
            <person name="Benny G.L."/>
            <person name="Blankenship S."/>
            <person name="Bonito G."/>
            <person name="Cuomo C."/>
            <person name="Desiro A."/>
            <person name="Gervers K.A."/>
            <person name="Hundley H."/>
            <person name="Kuo A."/>
            <person name="LaButti K."/>
            <person name="Lang B.F."/>
            <person name="Lipzen A."/>
            <person name="O'Donnell K."/>
            <person name="Pangilinan J."/>
            <person name="Reynolds N."/>
            <person name="Sandor L."/>
            <person name="Smith M.W."/>
            <person name="Tsang A."/>
            <person name="Grigoriev I.V."/>
            <person name="Stajich J.E."/>
            <person name="Spatafora J.W."/>
        </authorList>
    </citation>
    <scope>NUCLEOTIDE SEQUENCE</scope>
    <source>
        <strain evidence="3">RSA 2281</strain>
    </source>
</reference>
<gene>
    <name evidence="3" type="ORF">BDA99DRAFT_509922</name>
</gene>
<feature type="compositionally biased region" description="Polar residues" evidence="1">
    <location>
        <begin position="96"/>
        <end position="118"/>
    </location>
</feature>
<evidence type="ECO:0000256" key="1">
    <source>
        <dbReference type="SAM" id="MobiDB-lite"/>
    </source>
</evidence>
<keyword evidence="2" id="KW-1133">Transmembrane helix</keyword>
<evidence type="ECO:0000313" key="4">
    <source>
        <dbReference type="Proteomes" id="UP001209540"/>
    </source>
</evidence>
<reference evidence="3" key="1">
    <citation type="journal article" date="2022" name="IScience">
        <title>Evolution of zygomycete secretomes and the origins of terrestrial fungal ecologies.</title>
        <authorList>
            <person name="Chang Y."/>
            <person name="Wang Y."/>
            <person name="Mondo S."/>
            <person name="Ahrendt S."/>
            <person name="Andreopoulos W."/>
            <person name="Barry K."/>
            <person name="Beard J."/>
            <person name="Benny G.L."/>
            <person name="Blankenship S."/>
            <person name="Bonito G."/>
            <person name="Cuomo C."/>
            <person name="Desiro A."/>
            <person name="Gervers K.A."/>
            <person name="Hundley H."/>
            <person name="Kuo A."/>
            <person name="LaButti K."/>
            <person name="Lang B.F."/>
            <person name="Lipzen A."/>
            <person name="O'Donnell K."/>
            <person name="Pangilinan J."/>
            <person name="Reynolds N."/>
            <person name="Sandor L."/>
            <person name="Smith M.E."/>
            <person name="Tsang A."/>
            <person name="Grigoriev I.V."/>
            <person name="Stajich J.E."/>
            <person name="Spatafora J.W."/>
        </authorList>
    </citation>
    <scope>NUCLEOTIDE SEQUENCE</scope>
    <source>
        <strain evidence="3">RSA 2281</strain>
    </source>
</reference>
<feature type="region of interest" description="Disordered" evidence="1">
    <location>
        <begin position="94"/>
        <end position="129"/>
    </location>
</feature>
<keyword evidence="4" id="KW-1185">Reference proteome</keyword>
<feature type="transmembrane region" description="Helical" evidence="2">
    <location>
        <begin position="15"/>
        <end position="38"/>
    </location>
</feature>
<evidence type="ECO:0000256" key="2">
    <source>
        <dbReference type="SAM" id="Phobius"/>
    </source>
</evidence>
<evidence type="ECO:0000313" key="3">
    <source>
        <dbReference type="EMBL" id="KAI9263315.1"/>
    </source>
</evidence>
<proteinExistence type="predicted"/>
<organism evidence="3 4">
    <name type="scientific">Phascolomyces articulosus</name>
    <dbReference type="NCBI Taxonomy" id="60185"/>
    <lineage>
        <taxon>Eukaryota</taxon>
        <taxon>Fungi</taxon>
        <taxon>Fungi incertae sedis</taxon>
        <taxon>Mucoromycota</taxon>
        <taxon>Mucoromycotina</taxon>
        <taxon>Mucoromycetes</taxon>
        <taxon>Mucorales</taxon>
        <taxon>Lichtheimiaceae</taxon>
        <taxon>Phascolomyces</taxon>
    </lineage>
</organism>
<keyword evidence="2" id="KW-0812">Transmembrane</keyword>
<dbReference type="EMBL" id="JAIXMP010000013">
    <property type="protein sequence ID" value="KAI9263315.1"/>
    <property type="molecule type" value="Genomic_DNA"/>
</dbReference>
<comment type="caution">
    <text evidence="3">The sequence shown here is derived from an EMBL/GenBank/DDBJ whole genome shotgun (WGS) entry which is preliminary data.</text>
</comment>
<accession>A0AAD5KA45</accession>
<dbReference type="AlphaFoldDB" id="A0AAD5KA45"/>
<dbReference type="Proteomes" id="UP001209540">
    <property type="component" value="Unassembled WGS sequence"/>
</dbReference>
<keyword evidence="2" id="KW-0472">Membrane</keyword>
<protein>
    <submittedName>
        <fullName evidence="3">Uncharacterized protein</fullName>
    </submittedName>
</protein>
<sequence length="169" mass="18583">MGFAETFGEVVGYSIYFVVGTIWLAFLGVGLCVVLFYIGSICANFSCWGPVFRWIKDGYHSTKSALSRSIATISRLPKTVVKVCTDGLHKVRETMTSRGNNKSNTEYAMAPSRNSSDETPLLNEDESSVDDLPETKIDIVVDPPSRNSVTVITDELPMTNYETSTATHP</sequence>
<name>A0AAD5KA45_9FUNG</name>